<dbReference type="Proteomes" id="UP000281498">
    <property type="component" value="Unassembled WGS sequence"/>
</dbReference>
<dbReference type="OrthoDB" id="2991689at2"/>
<accession>A0A3A9K214</accession>
<dbReference type="RefSeq" id="WP_110939025.1">
    <property type="nucleotide sequence ID" value="NZ_KZ614148.1"/>
</dbReference>
<organism evidence="1 2">
    <name type="scientific">Salipaludibacillus neizhouensis</name>
    <dbReference type="NCBI Taxonomy" id="885475"/>
    <lineage>
        <taxon>Bacteria</taxon>
        <taxon>Bacillati</taxon>
        <taxon>Bacillota</taxon>
        <taxon>Bacilli</taxon>
        <taxon>Bacillales</taxon>
        <taxon>Bacillaceae</taxon>
    </lineage>
</organism>
<reference evidence="1 2" key="1">
    <citation type="submission" date="2017-10" db="EMBL/GenBank/DDBJ databases">
        <title>Bacillus sp. nov., a halophilic bacterium isolated from a Keqin Lake.</title>
        <authorList>
            <person name="Wang H."/>
        </authorList>
    </citation>
    <scope>NUCLEOTIDE SEQUENCE [LARGE SCALE GENOMIC DNA]</scope>
    <source>
        <strain evidence="1 2">KCTC 13187</strain>
    </source>
</reference>
<sequence length="357" mass="42555">MSLKKLNYNYISEDHVYPLVNDCIERSIYLVAKQKTNFGKHLYKLFVSYLSYNLSIDHNGKNLRLKPSEIQYPEFISLRHEYNIKFDAKTAINKLEKTLNENKFVLLRTVTKRVPFFSRYDKDYIVQKKDLIKPGHFILLIGHDQKYLYYVDRTEDLNLNNHTAYKKNPDVGMVEKRKMIDAFSYYIDISTINVNIHELDNFLKHDSIIYIMNNINKSIDQYKDTKVLEKDDQIIFPNKKAIEYLISLSKKGNTFLNTEYKTASENKIVNGLDWILKRRKILKYFIETQKIECNNELIHLLNKNINNIEVAKNTLIINMLNKDWLFDLRYTSLFKDVLESENTLINELQNYTRKINK</sequence>
<gene>
    <name evidence="1" type="ORF">CR203_23415</name>
</gene>
<evidence type="ECO:0008006" key="3">
    <source>
        <dbReference type="Google" id="ProtNLM"/>
    </source>
</evidence>
<protein>
    <recommendedName>
        <fullName evidence="3">Butirosin biosynthesis protein H N-terminal domain-containing protein</fullName>
    </recommendedName>
</protein>
<name>A0A3A9K214_9BACI</name>
<comment type="caution">
    <text evidence="1">The sequence shown here is derived from an EMBL/GenBank/DDBJ whole genome shotgun (WGS) entry which is preliminary data.</text>
</comment>
<proteinExistence type="predicted"/>
<dbReference type="AlphaFoldDB" id="A0A3A9K214"/>
<evidence type="ECO:0000313" key="1">
    <source>
        <dbReference type="EMBL" id="RKL64960.1"/>
    </source>
</evidence>
<evidence type="ECO:0000313" key="2">
    <source>
        <dbReference type="Proteomes" id="UP000281498"/>
    </source>
</evidence>
<dbReference type="EMBL" id="PDOE01000027">
    <property type="protein sequence ID" value="RKL64960.1"/>
    <property type="molecule type" value="Genomic_DNA"/>
</dbReference>
<keyword evidence="2" id="KW-1185">Reference proteome</keyword>